<evidence type="ECO:0000256" key="5">
    <source>
        <dbReference type="ARBA" id="ARBA00023136"/>
    </source>
</evidence>
<sequence>MEMWQRWSVLSTYVRFYQWAGFLPYRLDDGKVNPFLAVALVKCLLIATNVALIVHGRECILYHCEWLGRAVDVIKLLAIIMTEVVMTIELFRTISSVCGFWRLIYRAHAQLQSHGMVDHRRLNRSIRRYWISLVCILVYVLISEMYNYYVTNSIQTKMFAMYFYGLRVILLLKEQQLLYPSIMLNFYLRASSDLLEHHVRLLRYANILKSARYLKFLTGRIRTLKMLHSDLFLASVELNAACGWTYLIIYYKNFIKILSNSYWVVFWVVNGQSEHAISVSVGNEYNDSEL</sequence>
<keyword evidence="5 6" id="KW-0472">Membrane</keyword>
<dbReference type="GO" id="GO:0050909">
    <property type="term" value="P:sensory perception of taste"/>
    <property type="evidence" value="ECO:0007669"/>
    <property type="project" value="InterPro"/>
</dbReference>
<comment type="similarity">
    <text evidence="6">Belongs to the insect chemoreceptor superfamily. Gustatory receptor (GR) family.</text>
</comment>
<evidence type="ECO:0000256" key="1">
    <source>
        <dbReference type="ARBA" id="ARBA00004651"/>
    </source>
</evidence>
<dbReference type="InterPro" id="IPR013604">
    <property type="entry name" value="7TM_chemorcpt"/>
</dbReference>
<comment type="subcellular location">
    <subcellularLocation>
        <location evidence="1 6">Cell membrane</location>
        <topology evidence="1 6">Multi-pass membrane protein</topology>
    </subcellularLocation>
</comment>
<keyword evidence="8" id="KW-1185">Reference proteome</keyword>
<feature type="transmembrane region" description="Helical" evidence="6">
    <location>
        <begin position="35"/>
        <end position="54"/>
    </location>
</feature>
<protein>
    <recommendedName>
        <fullName evidence="6">Gustatory receptor</fullName>
    </recommendedName>
</protein>
<feature type="transmembrane region" description="Helical" evidence="6">
    <location>
        <begin position="129"/>
        <end position="148"/>
    </location>
</feature>
<proteinExistence type="inferred from homology"/>
<dbReference type="Proteomes" id="UP000075880">
    <property type="component" value="Unassembled WGS sequence"/>
</dbReference>
<dbReference type="GO" id="GO:0005886">
    <property type="term" value="C:plasma membrane"/>
    <property type="evidence" value="ECO:0007669"/>
    <property type="project" value="UniProtKB-SubCell"/>
</dbReference>
<keyword evidence="6" id="KW-0675">Receptor</keyword>
<evidence type="ECO:0000313" key="8">
    <source>
        <dbReference type="Proteomes" id="UP000075880"/>
    </source>
</evidence>
<keyword evidence="2 6" id="KW-1003">Cell membrane</keyword>
<keyword evidence="4 6" id="KW-1133">Transmembrane helix</keyword>
<name>A0AAG5CWC6_ANOAO</name>
<dbReference type="EnsemblMetazoa" id="ENSAATROPT003280">
    <property type="protein sequence ID" value="ENSAATROPP003152"/>
    <property type="gene ID" value="ENSAATROPG002598"/>
</dbReference>
<dbReference type="Pfam" id="PF08395">
    <property type="entry name" value="7tm_7"/>
    <property type="match status" value="1"/>
</dbReference>
<evidence type="ECO:0000256" key="2">
    <source>
        <dbReference type="ARBA" id="ARBA00022475"/>
    </source>
</evidence>
<evidence type="ECO:0000256" key="3">
    <source>
        <dbReference type="ARBA" id="ARBA00022692"/>
    </source>
</evidence>
<evidence type="ECO:0000313" key="7">
    <source>
        <dbReference type="EnsemblMetazoa" id="ENSAATROPP003152"/>
    </source>
</evidence>
<evidence type="ECO:0000256" key="4">
    <source>
        <dbReference type="ARBA" id="ARBA00022989"/>
    </source>
</evidence>
<keyword evidence="3 6" id="KW-0812">Transmembrane</keyword>
<reference evidence="7" key="1">
    <citation type="submission" date="2024-04" db="UniProtKB">
        <authorList>
            <consortium name="EnsemblMetazoa"/>
        </authorList>
    </citation>
    <scope>IDENTIFICATION</scope>
    <source>
        <strain evidence="7">EBRO</strain>
    </source>
</reference>
<organism evidence="7 8">
    <name type="scientific">Anopheles atroparvus</name>
    <name type="common">European mosquito</name>
    <dbReference type="NCBI Taxonomy" id="41427"/>
    <lineage>
        <taxon>Eukaryota</taxon>
        <taxon>Metazoa</taxon>
        <taxon>Ecdysozoa</taxon>
        <taxon>Arthropoda</taxon>
        <taxon>Hexapoda</taxon>
        <taxon>Insecta</taxon>
        <taxon>Pterygota</taxon>
        <taxon>Neoptera</taxon>
        <taxon>Endopterygota</taxon>
        <taxon>Diptera</taxon>
        <taxon>Nematocera</taxon>
        <taxon>Culicoidea</taxon>
        <taxon>Culicidae</taxon>
        <taxon>Anophelinae</taxon>
        <taxon>Anopheles</taxon>
    </lineage>
</organism>
<comment type="caution">
    <text evidence="6">Lacks conserved residue(s) required for the propagation of feature annotation.</text>
</comment>
<evidence type="ECO:0000256" key="6">
    <source>
        <dbReference type="RuleBase" id="RU363108"/>
    </source>
</evidence>
<keyword evidence="6" id="KW-0807">Transducer</keyword>
<dbReference type="AlphaFoldDB" id="A0AAG5CWC6"/>
<accession>A0AAG5CWC6</accession>
<comment type="function">
    <text evidence="6">Gustatory receptor which mediates acceptance or avoidance behavior, depending on its substrates.</text>
</comment>
<dbReference type="GO" id="GO:0007165">
    <property type="term" value="P:signal transduction"/>
    <property type="evidence" value="ECO:0007669"/>
    <property type="project" value="UniProtKB-KW"/>
</dbReference>